<sequence length="184" mass="20133">MPQEDRLLLGVIVGAKGIKGEVRVKSFTERPEDIAAYGSLKDATGQTTYKLKVIGLSKGLPVVRIKGISDRNQAEALKGTELYISRSELPEISDEDEFYYADLVGMQAIFKDGKSFGIIARVHDFGAGDMLEITPKGKADSSSVLVPFTMEMVPEVNMAAGQVVLELSDDFFDVPKDSQIQEQK</sequence>
<dbReference type="PANTHER" id="PTHR33692:SF1">
    <property type="entry name" value="RIBOSOME MATURATION FACTOR RIMM"/>
    <property type="match status" value="1"/>
</dbReference>
<dbReference type="Proteomes" id="UP001056291">
    <property type="component" value="Chromosome"/>
</dbReference>
<comment type="subcellular location">
    <subcellularLocation>
        <location evidence="5">Cytoplasm</location>
    </subcellularLocation>
</comment>
<keyword evidence="3 5" id="KW-0698">rRNA processing</keyword>
<name>A0ABY4W8Q5_9PROT</name>
<evidence type="ECO:0000256" key="3">
    <source>
        <dbReference type="ARBA" id="ARBA00022552"/>
    </source>
</evidence>
<keyword evidence="2 5" id="KW-0690">Ribosome biogenesis</keyword>
<dbReference type="EMBL" id="CP098747">
    <property type="protein sequence ID" value="USG61654.1"/>
    <property type="molecule type" value="Genomic_DNA"/>
</dbReference>
<dbReference type="Gene3D" id="2.30.30.240">
    <property type="entry name" value="PRC-barrel domain"/>
    <property type="match status" value="1"/>
</dbReference>
<keyword evidence="4 5" id="KW-0143">Chaperone</keyword>
<feature type="domain" description="Ribosome maturation factor RimM PRC barrel" evidence="7">
    <location>
        <begin position="101"/>
        <end position="170"/>
    </location>
</feature>
<gene>
    <name evidence="5 8" type="primary">rimM</name>
    <name evidence="8" type="ORF">NBZ79_01520</name>
</gene>
<dbReference type="InterPro" id="IPR056792">
    <property type="entry name" value="PRC_RimM"/>
</dbReference>
<dbReference type="NCBIfam" id="TIGR02273">
    <property type="entry name" value="16S_RimM"/>
    <property type="match status" value="1"/>
</dbReference>
<evidence type="ECO:0000313" key="8">
    <source>
        <dbReference type="EMBL" id="USG61654.1"/>
    </source>
</evidence>
<keyword evidence="1 5" id="KW-0963">Cytoplasm</keyword>
<dbReference type="SUPFAM" id="SSF50346">
    <property type="entry name" value="PRC-barrel domain"/>
    <property type="match status" value="1"/>
</dbReference>
<evidence type="ECO:0000259" key="6">
    <source>
        <dbReference type="Pfam" id="PF01782"/>
    </source>
</evidence>
<dbReference type="Pfam" id="PF01782">
    <property type="entry name" value="RimM"/>
    <property type="match status" value="1"/>
</dbReference>
<evidence type="ECO:0000259" key="7">
    <source>
        <dbReference type="Pfam" id="PF24986"/>
    </source>
</evidence>
<comment type="similarity">
    <text evidence="5">Belongs to the RimM family.</text>
</comment>
<dbReference type="InterPro" id="IPR009000">
    <property type="entry name" value="Transl_B-barrel_sf"/>
</dbReference>
<dbReference type="RefSeq" id="WP_251934809.1">
    <property type="nucleotide sequence ID" value="NZ_CP098747.1"/>
</dbReference>
<evidence type="ECO:0000256" key="4">
    <source>
        <dbReference type="ARBA" id="ARBA00023186"/>
    </source>
</evidence>
<dbReference type="InterPro" id="IPR011961">
    <property type="entry name" value="RimM"/>
</dbReference>
<accession>A0ABY4W8Q5</accession>
<dbReference type="Pfam" id="PF24986">
    <property type="entry name" value="PRC_RimM"/>
    <property type="match status" value="1"/>
</dbReference>
<evidence type="ECO:0000313" key="9">
    <source>
        <dbReference type="Proteomes" id="UP001056291"/>
    </source>
</evidence>
<proteinExistence type="inferred from homology"/>
<dbReference type="HAMAP" id="MF_00014">
    <property type="entry name" value="Ribosome_mat_RimM"/>
    <property type="match status" value="1"/>
</dbReference>
<comment type="subunit">
    <text evidence="5">Binds ribosomal protein uS19.</text>
</comment>
<reference evidence="8" key="1">
    <citation type="submission" date="2022-06" db="EMBL/GenBank/DDBJ databases">
        <title>Sneathiella actinostolidae sp. nov., isolated from a sea anemonein the Western Pacific Ocean.</title>
        <authorList>
            <person name="Wei M.J."/>
        </authorList>
    </citation>
    <scope>NUCLEOTIDE SEQUENCE</scope>
    <source>
        <strain evidence="8">PHK-P5</strain>
    </source>
</reference>
<protein>
    <recommendedName>
        <fullName evidence="5">Ribosome maturation factor RimM</fullName>
    </recommendedName>
</protein>
<comment type="function">
    <text evidence="5">An accessory protein needed during the final step in the assembly of 30S ribosomal subunit, possibly for assembly of the head region. Essential for efficient processing of 16S rRNA. May be needed both before and after RbfA during the maturation of 16S rRNA. It has affinity for free ribosomal 30S subunits but not for 70S ribosomes.</text>
</comment>
<dbReference type="InterPro" id="IPR036976">
    <property type="entry name" value="RimM_N_sf"/>
</dbReference>
<organism evidence="8 9">
    <name type="scientific">Sneathiella marina</name>
    <dbReference type="NCBI Taxonomy" id="2950108"/>
    <lineage>
        <taxon>Bacteria</taxon>
        <taxon>Pseudomonadati</taxon>
        <taxon>Pseudomonadota</taxon>
        <taxon>Alphaproteobacteria</taxon>
        <taxon>Sneathiellales</taxon>
        <taxon>Sneathiellaceae</taxon>
        <taxon>Sneathiella</taxon>
    </lineage>
</organism>
<dbReference type="PANTHER" id="PTHR33692">
    <property type="entry name" value="RIBOSOME MATURATION FACTOR RIMM"/>
    <property type="match status" value="1"/>
</dbReference>
<dbReference type="InterPro" id="IPR011033">
    <property type="entry name" value="PRC_barrel-like_sf"/>
</dbReference>
<dbReference type="InterPro" id="IPR002676">
    <property type="entry name" value="RimM_N"/>
</dbReference>
<comment type="domain">
    <text evidence="5">The PRC barrel domain binds ribosomal protein uS19.</text>
</comment>
<dbReference type="SUPFAM" id="SSF50447">
    <property type="entry name" value="Translation proteins"/>
    <property type="match status" value="1"/>
</dbReference>
<evidence type="ECO:0000256" key="1">
    <source>
        <dbReference type="ARBA" id="ARBA00022490"/>
    </source>
</evidence>
<feature type="domain" description="RimM N-terminal" evidence="6">
    <location>
        <begin position="9"/>
        <end position="87"/>
    </location>
</feature>
<keyword evidence="9" id="KW-1185">Reference proteome</keyword>
<evidence type="ECO:0000256" key="2">
    <source>
        <dbReference type="ARBA" id="ARBA00022517"/>
    </source>
</evidence>
<evidence type="ECO:0000256" key="5">
    <source>
        <dbReference type="HAMAP-Rule" id="MF_00014"/>
    </source>
</evidence>
<dbReference type="Gene3D" id="2.40.30.60">
    <property type="entry name" value="RimM"/>
    <property type="match status" value="1"/>
</dbReference>